<evidence type="ECO:0000256" key="9">
    <source>
        <dbReference type="ARBA" id="ARBA00022679"/>
    </source>
</evidence>
<evidence type="ECO:0000256" key="10">
    <source>
        <dbReference type="ARBA" id="ARBA00022801"/>
    </source>
</evidence>
<evidence type="ECO:0000256" key="18">
    <source>
        <dbReference type="SAM" id="MobiDB-lite"/>
    </source>
</evidence>
<keyword evidence="6" id="KW-0121">Carboxypeptidase</keyword>
<gene>
    <name evidence="21" type="ORF">ACFOW1_12560</name>
</gene>
<keyword evidence="9" id="KW-0808">Transferase</keyword>
<dbReference type="RefSeq" id="WP_379014697.1">
    <property type="nucleotide sequence ID" value="NZ_JBHSDC010000027.1"/>
</dbReference>
<dbReference type="InterPro" id="IPR050396">
    <property type="entry name" value="Glycosyltr_51/Transpeptidase"/>
</dbReference>
<comment type="similarity">
    <text evidence="3">In the C-terminal section; belongs to the transpeptidase family.</text>
</comment>
<evidence type="ECO:0000256" key="14">
    <source>
        <dbReference type="ARBA" id="ARBA00023268"/>
    </source>
</evidence>
<evidence type="ECO:0000256" key="2">
    <source>
        <dbReference type="ARBA" id="ARBA00004752"/>
    </source>
</evidence>
<evidence type="ECO:0000256" key="1">
    <source>
        <dbReference type="ARBA" id="ARBA00004236"/>
    </source>
</evidence>
<evidence type="ECO:0000256" key="11">
    <source>
        <dbReference type="ARBA" id="ARBA00022960"/>
    </source>
</evidence>
<name>A0ABV8PXQ1_9BACT</name>
<dbReference type="Pfam" id="PF00905">
    <property type="entry name" value="Transpeptidase"/>
    <property type="match status" value="1"/>
</dbReference>
<proteinExistence type="inferred from homology"/>
<feature type="compositionally biased region" description="Low complexity" evidence="18">
    <location>
        <begin position="772"/>
        <end position="790"/>
    </location>
</feature>
<evidence type="ECO:0000313" key="22">
    <source>
        <dbReference type="Proteomes" id="UP001595906"/>
    </source>
</evidence>
<dbReference type="PANTHER" id="PTHR32282:SF11">
    <property type="entry name" value="PENICILLIN-BINDING PROTEIN 1B"/>
    <property type="match status" value="1"/>
</dbReference>
<evidence type="ECO:0000256" key="3">
    <source>
        <dbReference type="ARBA" id="ARBA00007090"/>
    </source>
</evidence>
<sequence>MNRFVRIFWRLFFSGLALVILILLLANFGALGEMPSIDDIENPTANLSSQVYAQDGTLMGKYYLEDRVNVEYKDISKHVINALVATEDKRFYKHSGVDGKGLLRAFSHFGSSGGASTITMQTAKNLFTENWATKNFLLRGIQKIKECIIAVKLEQHFTKEEIATIYLNTVAFSDNVYGIRNASKTFFQKEPDRLDISESAVLIGMVNGPGIYNPRRFPKQSQERRNLVMSRMVEFGSITQADYDKLKKQPIQLNYQKLDETTGLGPYFRMILGEEMKKWCKDHKKSNGDNYDLYRDGLKIYTTINPRMQVYAEEAVAKHMSYMQKILDNQSDIKSGSVWNDHANILENAMKQTDRWRNMKKEGIDETEIAKSFMTPTRMKVFAWNNNRNKDTVMTPLDSIKYHRQMLETGFMAMDAQSGEVRAWVGGIDFKTFKYDHVNFNTKRQVGSTMKPLLYSLAIEEAGFTPNTTVYDQQQSFGAYGKVPATTKSCSGAAMPMSSALAFSKNCATAYIMKQLDGTGNNAAKRFVDFLNNKCGLQTKIEPNPSIALGACEISLYEMMQAYSMLPGRGFNVKPMFITRIEDRNGNTLQSFTPVRREVISDVTAYSMIKMMQGVMQFGTGRRIWGYGVNGEIAGKTGTTNDNSDAWFMGYTPQLLCGAWVGCDDRFIRFKATEIGQGSSAALPIWAYFYEKVQNDRNIVGIDPGATFVKPDVMPNDISFDQLNGTTPPLGAEGEDMGNGTSKDYEIPSNIKPEDIGAESQITPADADKPVTKPADTKPPVTKPTTTVPPAKLPENKVQPQPATKPPTIPTNNQQPKAVMPPKKP</sequence>
<evidence type="ECO:0000256" key="15">
    <source>
        <dbReference type="ARBA" id="ARBA00023316"/>
    </source>
</evidence>
<feature type="region of interest" description="Disordered" evidence="18">
    <location>
        <begin position="719"/>
        <end position="825"/>
    </location>
</feature>
<dbReference type="Pfam" id="PF00912">
    <property type="entry name" value="Transgly"/>
    <property type="match status" value="1"/>
</dbReference>
<dbReference type="Proteomes" id="UP001595906">
    <property type="component" value="Unassembled WGS sequence"/>
</dbReference>
<reference evidence="22" key="1">
    <citation type="journal article" date="2019" name="Int. J. Syst. Evol. Microbiol.">
        <title>The Global Catalogue of Microorganisms (GCM) 10K type strain sequencing project: providing services to taxonomists for standard genome sequencing and annotation.</title>
        <authorList>
            <consortium name="The Broad Institute Genomics Platform"/>
            <consortium name="The Broad Institute Genome Sequencing Center for Infectious Disease"/>
            <person name="Wu L."/>
            <person name="Ma J."/>
        </authorList>
    </citation>
    <scope>NUCLEOTIDE SEQUENCE [LARGE SCALE GENOMIC DNA]</scope>
    <source>
        <strain evidence="22">CECT 8010</strain>
    </source>
</reference>
<evidence type="ECO:0000256" key="5">
    <source>
        <dbReference type="ARBA" id="ARBA00022475"/>
    </source>
</evidence>
<evidence type="ECO:0000259" key="20">
    <source>
        <dbReference type="Pfam" id="PF00912"/>
    </source>
</evidence>
<evidence type="ECO:0000256" key="7">
    <source>
        <dbReference type="ARBA" id="ARBA00022670"/>
    </source>
</evidence>
<keyword evidence="11" id="KW-0133">Cell shape</keyword>
<comment type="subcellular location">
    <subcellularLocation>
        <location evidence="1">Cell membrane</location>
    </subcellularLocation>
</comment>
<comment type="catalytic activity">
    <reaction evidence="17">
        <text>[GlcNAc-(1-&gt;4)-Mur2Ac(oyl-L-Ala-gamma-D-Glu-L-Lys-D-Ala-D-Ala)](n)-di-trans,octa-cis-undecaprenyl diphosphate + beta-D-GlcNAc-(1-&gt;4)-Mur2Ac(oyl-L-Ala-gamma-D-Glu-L-Lys-D-Ala-D-Ala)-di-trans,octa-cis-undecaprenyl diphosphate = [GlcNAc-(1-&gt;4)-Mur2Ac(oyl-L-Ala-gamma-D-Glu-L-Lys-D-Ala-D-Ala)](n+1)-di-trans,octa-cis-undecaprenyl diphosphate + di-trans,octa-cis-undecaprenyl diphosphate + H(+)</text>
        <dbReference type="Rhea" id="RHEA:23708"/>
        <dbReference type="Rhea" id="RHEA-COMP:9602"/>
        <dbReference type="Rhea" id="RHEA-COMP:9603"/>
        <dbReference type="ChEBI" id="CHEBI:15378"/>
        <dbReference type="ChEBI" id="CHEBI:58405"/>
        <dbReference type="ChEBI" id="CHEBI:60033"/>
        <dbReference type="ChEBI" id="CHEBI:78435"/>
        <dbReference type="EC" id="2.4.99.28"/>
    </reaction>
</comment>
<dbReference type="SUPFAM" id="SSF53955">
    <property type="entry name" value="Lysozyme-like"/>
    <property type="match status" value="1"/>
</dbReference>
<protein>
    <submittedName>
        <fullName evidence="21">Transglycosylase domain-containing protein</fullName>
    </submittedName>
</protein>
<comment type="pathway">
    <text evidence="2">Cell wall biogenesis; peptidoglycan biosynthesis.</text>
</comment>
<comment type="similarity">
    <text evidence="4">In the N-terminal section; belongs to the glycosyltransferase 51 family.</text>
</comment>
<comment type="caution">
    <text evidence="21">The sequence shown here is derived from an EMBL/GenBank/DDBJ whole genome shotgun (WGS) entry which is preliminary data.</text>
</comment>
<keyword evidence="5" id="KW-1003">Cell membrane</keyword>
<evidence type="ECO:0000256" key="17">
    <source>
        <dbReference type="ARBA" id="ARBA00049902"/>
    </source>
</evidence>
<dbReference type="InterPro" id="IPR012338">
    <property type="entry name" value="Beta-lactam/transpept-like"/>
</dbReference>
<dbReference type="PANTHER" id="PTHR32282">
    <property type="entry name" value="BINDING PROTEIN TRANSPEPTIDASE, PUTATIVE-RELATED"/>
    <property type="match status" value="1"/>
</dbReference>
<organism evidence="21 22">
    <name type="scientific">Parasediminibacterium paludis</name>
    <dbReference type="NCBI Taxonomy" id="908966"/>
    <lineage>
        <taxon>Bacteria</taxon>
        <taxon>Pseudomonadati</taxon>
        <taxon>Bacteroidota</taxon>
        <taxon>Chitinophagia</taxon>
        <taxon>Chitinophagales</taxon>
        <taxon>Chitinophagaceae</taxon>
        <taxon>Parasediminibacterium</taxon>
    </lineage>
</organism>
<evidence type="ECO:0000256" key="16">
    <source>
        <dbReference type="ARBA" id="ARBA00034000"/>
    </source>
</evidence>
<dbReference type="Gene3D" id="3.40.710.10">
    <property type="entry name" value="DD-peptidase/beta-lactamase superfamily"/>
    <property type="match status" value="2"/>
</dbReference>
<evidence type="ECO:0000259" key="19">
    <source>
        <dbReference type="Pfam" id="PF00905"/>
    </source>
</evidence>
<keyword evidence="10" id="KW-0378">Hydrolase</keyword>
<keyword evidence="8" id="KW-0328">Glycosyltransferase</keyword>
<evidence type="ECO:0000256" key="12">
    <source>
        <dbReference type="ARBA" id="ARBA00022984"/>
    </source>
</evidence>
<dbReference type="InterPro" id="IPR036950">
    <property type="entry name" value="PBP_transglycosylase"/>
</dbReference>
<dbReference type="InterPro" id="IPR001460">
    <property type="entry name" value="PCN-bd_Tpept"/>
</dbReference>
<dbReference type="SUPFAM" id="SSF56601">
    <property type="entry name" value="beta-lactamase/transpeptidase-like"/>
    <property type="match status" value="1"/>
</dbReference>
<feature type="domain" description="Glycosyl transferase family 51" evidence="20">
    <location>
        <begin position="57"/>
        <end position="232"/>
    </location>
</feature>
<keyword evidence="7" id="KW-0645">Protease</keyword>
<dbReference type="Gene3D" id="1.10.3810.10">
    <property type="entry name" value="Biosynthetic peptidoglycan transglycosylase-like"/>
    <property type="match status" value="1"/>
</dbReference>
<feature type="domain" description="Penicillin-binding protein transpeptidase" evidence="19">
    <location>
        <begin position="410"/>
        <end position="654"/>
    </location>
</feature>
<keyword evidence="15" id="KW-0961">Cell wall biogenesis/degradation</keyword>
<keyword evidence="12" id="KW-0573">Peptidoglycan synthesis</keyword>
<accession>A0ABV8PXQ1</accession>
<evidence type="ECO:0000256" key="6">
    <source>
        <dbReference type="ARBA" id="ARBA00022645"/>
    </source>
</evidence>
<evidence type="ECO:0000256" key="13">
    <source>
        <dbReference type="ARBA" id="ARBA00023136"/>
    </source>
</evidence>
<evidence type="ECO:0000256" key="8">
    <source>
        <dbReference type="ARBA" id="ARBA00022676"/>
    </source>
</evidence>
<evidence type="ECO:0000313" key="21">
    <source>
        <dbReference type="EMBL" id="MFC4232727.1"/>
    </source>
</evidence>
<evidence type="ECO:0000256" key="4">
    <source>
        <dbReference type="ARBA" id="ARBA00007739"/>
    </source>
</evidence>
<keyword evidence="14" id="KW-0511">Multifunctional enzyme</keyword>
<keyword evidence="22" id="KW-1185">Reference proteome</keyword>
<dbReference type="InterPro" id="IPR023346">
    <property type="entry name" value="Lysozyme-like_dom_sf"/>
</dbReference>
<comment type="catalytic activity">
    <reaction evidence="16">
        <text>Preferential cleavage: (Ac)2-L-Lys-D-Ala-|-D-Ala. Also transpeptidation of peptidyl-alanyl moieties that are N-acyl substituents of D-alanine.</text>
        <dbReference type="EC" id="3.4.16.4"/>
    </reaction>
</comment>
<dbReference type="InterPro" id="IPR001264">
    <property type="entry name" value="Glyco_trans_51"/>
</dbReference>
<dbReference type="EMBL" id="JBHSDC010000027">
    <property type="protein sequence ID" value="MFC4232727.1"/>
    <property type="molecule type" value="Genomic_DNA"/>
</dbReference>
<keyword evidence="13" id="KW-0472">Membrane</keyword>